<dbReference type="PRINTS" id="PR00083">
    <property type="entry name" value="HOLDHDRGNASE"/>
</dbReference>
<dbReference type="EMBL" id="CP002838">
    <property type="protein sequence ID" value="AEM39305.1"/>
    <property type="molecule type" value="Genomic_DNA"/>
</dbReference>
<dbReference type="SUPFAM" id="SSF53720">
    <property type="entry name" value="ALDH-like"/>
    <property type="match status" value="1"/>
</dbReference>
<dbReference type="GO" id="GO:0051287">
    <property type="term" value="F:NAD binding"/>
    <property type="evidence" value="ECO:0007669"/>
    <property type="project" value="InterPro"/>
</dbReference>
<feature type="binding site" evidence="9">
    <location>
        <position position="266"/>
    </location>
    <ligand>
        <name>Zn(2+)</name>
        <dbReference type="ChEBI" id="CHEBI:29105"/>
    </ligand>
</feature>
<organism evidence="11 12">
    <name type="scientific">Pyrolobus fumarii (strain DSM 11204 / 1A)</name>
    <dbReference type="NCBI Taxonomy" id="694429"/>
    <lineage>
        <taxon>Archaea</taxon>
        <taxon>Thermoproteota</taxon>
        <taxon>Thermoprotei</taxon>
        <taxon>Desulfurococcales</taxon>
        <taxon>Pyrodictiaceae</taxon>
        <taxon>Pyrolobus</taxon>
    </lineage>
</organism>
<keyword evidence="12" id="KW-1185">Reference proteome</keyword>
<dbReference type="Pfam" id="PF00815">
    <property type="entry name" value="Histidinol_dh"/>
    <property type="match status" value="1"/>
</dbReference>
<comment type="function">
    <text evidence="6">Catalyzes the sequential NAD-dependent oxidations of L-histidinol to L-histidinaldehyde and then to L-histidine.</text>
</comment>
<dbReference type="UniPathway" id="UPA00031">
    <property type="reaction ID" value="UER00014"/>
</dbReference>
<keyword evidence="6" id="KW-0520">NAD</keyword>
<keyword evidence="5 6" id="KW-0560">Oxidoreductase</keyword>
<dbReference type="InterPro" id="IPR016161">
    <property type="entry name" value="Ald_DH/histidinol_DH"/>
</dbReference>
<feature type="binding site" evidence="8">
    <location>
        <position position="354"/>
    </location>
    <ligand>
        <name>substrate</name>
    </ligand>
</feature>
<dbReference type="PIRSF" id="PIRSF000099">
    <property type="entry name" value="Histidinol_dh"/>
    <property type="match status" value="1"/>
</dbReference>
<dbReference type="RefSeq" id="WP_014026982.1">
    <property type="nucleotide sequence ID" value="NC_015931.1"/>
</dbReference>
<dbReference type="eggNOG" id="arCOG04352">
    <property type="taxonomic scope" value="Archaea"/>
</dbReference>
<feature type="binding site" evidence="8">
    <location>
        <position position="266"/>
    </location>
    <ligand>
        <name>substrate</name>
    </ligand>
</feature>
<keyword evidence="4 9" id="KW-0862">Zinc</keyword>
<keyword evidence="3 9" id="KW-0479">Metal-binding</keyword>
<comment type="cofactor">
    <cofactor evidence="9">
        <name>Zn(2+)</name>
        <dbReference type="ChEBI" id="CHEBI:29105"/>
    </cofactor>
    <text evidence="9">Binds 1 zinc ion per subunit.</text>
</comment>
<dbReference type="FunFam" id="3.40.50.1980:FF:000001">
    <property type="entry name" value="Histidinol dehydrogenase"/>
    <property type="match status" value="1"/>
</dbReference>
<dbReference type="GeneID" id="11138633"/>
<feature type="binding site" evidence="9">
    <location>
        <position position="263"/>
    </location>
    <ligand>
        <name>Zn(2+)</name>
        <dbReference type="ChEBI" id="CHEBI:29105"/>
    </ligand>
</feature>
<dbReference type="Proteomes" id="UP000001037">
    <property type="component" value="Chromosome"/>
</dbReference>
<evidence type="ECO:0000256" key="9">
    <source>
        <dbReference type="PIRSR" id="PIRSR000099-4"/>
    </source>
</evidence>
<dbReference type="PANTHER" id="PTHR21256:SF2">
    <property type="entry name" value="HISTIDINE BIOSYNTHESIS TRIFUNCTIONAL PROTEIN"/>
    <property type="match status" value="1"/>
</dbReference>
<evidence type="ECO:0000256" key="2">
    <source>
        <dbReference type="ARBA" id="ARBA00016531"/>
    </source>
</evidence>
<keyword evidence="6" id="KW-0368">Histidine biosynthesis</keyword>
<feature type="active site" description="Proton acceptor" evidence="7">
    <location>
        <position position="323"/>
    </location>
</feature>
<dbReference type="Gene3D" id="1.20.5.1300">
    <property type="match status" value="1"/>
</dbReference>
<feature type="binding site" evidence="8">
    <location>
        <position position="241"/>
    </location>
    <ligand>
        <name>substrate</name>
    </ligand>
</feature>
<dbReference type="CDD" id="cd06572">
    <property type="entry name" value="Histidinol_dh"/>
    <property type="match status" value="1"/>
</dbReference>
<dbReference type="HOGENOM" id="CLU_006732_3_3_2"/>
<feature type="binding site" evidence="8">
    <location>
        <position position="323"/>
    </location>
    <ligand>
        <name>substrate</name>
    </ligand>
</feature>
<evidence type="ECO:0000256" key="6">
    <source>
        <dbReference type="PIRNR" id="PIRNR000099"/>
    </source>
</evidence>
<dbReference type="GO" id="GO:0005737">
    <property type="term" value="C:cytoplasm"/>
    <property type="evidence" value="ECO:0007669"/>
    <property type="project" value="TreeGrafter"/>
</dbReference>
<dbReference type="PROSITE" id="PS00611">
    <property type="entry name" value="HISOL_DEHYDROGENASE"/>
    <property type="match status" value="1"/>
</dbReference>
<protein>
    <recommendedName>
        <fullName evidence="2 6">Histidinol dehydrogenase</fullName>
        <shortName evidence="6">HDH</shortName>
        <ecNumber evidence="6">1.1.1.23</ecNumber>
    </recommendedName>
</protein>
<gene>
    <name evidence="11" type="ordered locus">Pyrfu_1447</name>
</gene>
<dbReference type="InterPro" id="IPR012131">
    <property type="entry name" value="Hstdl_DH"/>
</dbReference>
<evidence type="ECO:0000256" key="7">
    <source>
        <dbReference type="PIRSR" id="PIRSR000099-1"/>
    </source>
</evidence>
<evidence type="ECO:0000256" key="10">
    <source>
        <dbReference type="RuleBase" id="RU004175"/>
    </source>
</evidence>
<dbReference type="GO" id="GO:0004399">
    <property type="term" value="F:histidinol dehydrogenase activity"/>
    <property type="evidence" value="ECO:0007669"/>
    <property type="project" value="UniProtKB-UniRule"/>
</dbReference>
<dbReference type="InParanoid" id="G0EH81"/>
<dbReference type="NCBIfam" id="TIGR00069">
    <property type="entry name" value="hisD"/>
    <property type="match status" value="1"/>
</dbReference>
<dbReference type="STRING" id="694429.Pyrfu_1447"/>
<dbReference type="Gene3D" id="3.40.50.1980">
    <property type="entry name" value="Nitrogenase molybdenum iron protein domain"/>
    <property type="match status" value="2"/>
</dbReference>
<accession>G0EH81</accession>
<reference evidence="11 12" key="1">
    <citation type="journal article" date="2011" name="Stand. Genomic Sci.">
        <title>Complete genome sequence of the hyperthermophilic chemolithoautotroph Pyrolobus fumarii type strain (1A).</title>
        <authorList>
            <person name="Anderson I."/>
            <person name="Goker M."/>
            <person name="Nolan M."/>
            <person name="Lucas S."/>
            <person name="Hammon N."/>
            <person name="Deshpande S."/>
            <person name="Cheng J.F."/>
            <person name="Tapia R."/>
            <person name="Han C."/>
            <person name="Goodwin L."/>
            <person name="Pitluck S."/>
            <person name="Huntemann M."/>
            <person name="Liolios K."/>
            <person name="Ivanova N."/>
            <person name="Pagani I."/>
            <person name="Mavromatis K."/>
            <person name="Ovchinikova G."/>
            <person name="Pati A."/>
            <person name="Chen A."/>
            <person name="Palaniappan K."/>
            <person name="Land M."/>
            <person name="Hauser L."/>
            <person name="Brambilla E.M."/>
            <person name="Huber H."/>
            <person name="Yasawong M."/>
            <person name="Rohde M."/>
            <person name="Spring S."/>
            <person name="Abt B."/>
            <person name="Sikorski J."/>
            <person name="Wirth R."/>
            <person name="Detter J.C."/>
            <person name="Woyke T."/>
            <person name="Bristow J."/>
            <person name="Eisen J.A."/>
            <person name="Markowitz V."/>
            <person name="Hugenholtz P."/>
            <person name="Kyrpides N.C."/>
            <person name="Klenk H.P."/>
            <person name="Lapidus A."/>
        </authorList>
    </citation>
    <scope>NUCLEOTIDE SEQUENCE [LARGE SCALE GENOMIC DNA]</scope>
    <source>
        <strain evidence="12">DSM 11204 / 1A</strain>
    </source>
</reference>
<evidence type="ECO:0000256" key="1">
    <source>
        <dbReference type="ARBA" id="ARBA00010178"/>
    </source>
</evidence>
<dbReference type="OrthoDB" id="36308at2157"/>
<feature type="binding site" evidence="8">
    <location>
        <position position="263"/>
    </location>
    <ligand>
        <name>substrate</name>
    </ligand>
</feature>
<comment type="pathway">
    <text evidence="6">Amino-acid biosynthesis; L-histidine biosynthesis; L-histidine from 5-phospho-alpha-D-ribose 1-diphosphate: step 9/9.</text>
</comment>
<dbReference type="FunCoup" id="G0EH81">
    <property type="interactions" value="182"/>
</dbReference>
<evidence type="ECO:0000313" key="11">
    <source>
        <dbReference type="EMBL" id="AEM39305.1"/>
    </source>
</evidence>
<name>G0EH81_PYRF1</name>
<keyword evidence="6" id="KW-0028">Amino-acid biosynthesis</keyword>
<dbReference type="GO" id="GO:0046872">
    <property type="term" value="F:metal ion binding"/>
    <property type="evidence" value="ECO:0007669"/>
    <property type="project" value="UniProtKB-KW"/>
</dbReference>
<dbReference type="PANTHER" id="PTHR21256">
    <property type="entry name" value="HISTIDINOL DEHYDROGENASE HDH"/>
    <property type="match status" value="1"/>
</dbReference>
<dbReference type="EC" id="1.1.1.23" evidence="6"/>
<comment type="catalytic activity">
    <reaction evidence="6">
        <text>L-histidinol + 2 NAD(+) + H2O = L-histidine + 2 NADH + 3 H(+)</text>
        <dbReference type="Rhea" id="RHEA:20641"/>
        <dbReference type="ChEBI" id="CHEBI:15377"/>
        <dbReference type="ChEBI" id="CHEBI:15378"/>
        <dbReference type="ChEBI" id="CHEBI:57540"/>
        <dbReference type="ChEBI" id="CHEBI:57595"/>
        <dbReference type="ChEBI" id="CHEBI:57699"/>
        <dbReference type="ChEBI" id="CHEBI:57945"/>
        <dbReference type="EC" id="1.1.1.23"/>
    </reaction>
</comment>
<feature type="binding site" evidence="8">
    <location>
        <position position="407"/>
    </location>
    <ligand>
        <name>substrate</name>
    </ligand>
</feature>
<dbReference type="AlphaFoldDB" id="G0EH81"/>
<evidence type="ECO:0000256" key="3">
    <source>
        <dbReference type="ARBA" id="ARBA00022723"/>
    </source>
</evidence>
<dbReference type="GO" id="GO:0000105">
    <property type="term" value="P:L-histidine biosynthetic process"/>
    <property type="evidence" value="ECO:0007669"/>
    <property type="project" value="UniProtKB-UniRule"/>
</dbReference>
<proteinExistence type="inferred from homology"/>
<comment type="similarity">
    <text evidence="1 6 10">Belongs to the histidinol dehydrogenase family.</text>
</comment>
<evidence type="ECO:0000313" key="12">
    <source>
        <dbReference type="Proteomes" id="UP000001037"/>
    </source>
</evidence>
<feature type="binding site" evidence="9">
    <location>
        <position position="412"/>
    </location>
    <ligand>
        <name>Zn(2+)</name>
        <dbReference type="ChEBI" id="CHEBI:29105"/>
    </ligand>
</feature>
<evidence type="ECO:0000256" key="4">
    <source>
        <dbReference type="ARBA" id="ARBA00022833"/>
    </source>
</evidence>
<feature type="active site" description="Proton acceptor" evidence="7">
    <location>
        <position position="322"/>
    </location>
</feature>
<sequence>MGELVVTSFDDPRLPELLRRPYNIEEYVEKVRPIVRDVAEKGLEALREYSRKFDKVEPKFVVIDALEAWEIVKKVEARILDALKRAIDAVYAFHMRLYEELLSTPRSFARMGITFKPLIRPLQSVGAYVPGGEHPYPSSAVMTVVPARVAGVERIVVATPPMREGDNAGLPNPLAVAAAVLAGATEILVAGGAQAIAALAYGLKGVLEPVDKIVGPGSPYVEAAKLLVSHRVGIDMVAGPSEVAVIADGKADARSIALEMLSQLEHGPFSTALLVTNSPWLVEAVQLLLEKHVKSENMGRAIIVKVDTLEKGVKIVEKFAPEHLYIEADGAEKLAARIRNAGIVSIGIPTALTDYSAGPSHVLPTGGYARVRGGLTPLDFVKVSVVVSGRLVHPQLVEAAIALAEAEGFKWHAESLRYWLEKSRRGLTT</sequence>
<dbReference type="KEGG" id="pfm:Pyrfu_1447"/>
<feature type="binding site" evidence="8">
    <location>
        <position position="412"/>
    </location>
    <ligand>
        <name>substrate</name>
    </ligand>
</feature>
<feature type="binding site" evidence="9">
    <location>
        <position position="354"/>
    </location>
    <ligand>
        <name>Zn(2+)</name>
        <dbReference type="ChEBI" id="CHEBI:29105"/>
    </ligand>
</feature>
<dbReference type="InterPro" id="IPR022695">
    <property type="entry name" value="Histidinol_DH_monofunct"/>
</dbReference>
<evidence type="ECO:0000256" key="5">
    <source>
        <dbReference type="ARBA" id="ARBA00023002"/>
    </source>
</evidence>
<evidence type="ECO:0000256" key="8">
    <source>
        <dbReference type="PIRSR" id="PIRSR000099-3"/>
    </source>
</evidence>
<dbReference type="InterPro" id="IPR001692">
    <property type="entry name" value="Histidinol_DH_CS"/>
</dbReference>